<dbReference type="Gene3D" id="3.40.50.300">
    <property type="entry name" value="P-loop containing nucleotide triphosphate hydrolases"/>
    <property type="match status" value="1"/>
</dbReference>
<comment type="subcellular location">
    <subcellularLocation>
        <location evidence="1">Cell inner membrane</location>
        <topology evidence="1">Peripheral membrane protein</topology>
    </subcellularLocation>
</comment>
<protein>
    <submittedName>
        <fullName evidence="6 7">ABC transporter ATP-binding protein</fullName>
    </submittedName>
</protein>
<dbReference type="RefSeq" id="WP_035676500.1">
    <property type="nucleotide sequence ID" value="NZ_CP012915.1"/>
</dbReference>
<evidence type="ECO:0000313" key="8">
    <source>
        <dbReference type="Proteomes" id="UP000298774"/>
    </source>
</evidence>
<keyword evidence="7" id="KW-0614">Plasmid</keyword>
<dbReference type="InterPro" id="IPR027417">
    <property type="entry name" value="P-loop_NTPase"/>
</dbReference>
<dbReference type="InterPro" id="IPR003593">
    <property type="entry name" value="AAA+_ATPase"/>
</dbReference>
<dbReference type="CDD" id="cd03257">
    <property type="entry name" value="ABC_NikE_OppD_transporters"/>
    <property type="match status" value="1"/>
</dbReference>
<dbReference type="GO" id="GO:0016887">
    <property type="term" value="F:ATP hydrolysis activity"/>
    <property type="evidence" value="ECO:0007669"/>
    <property type="project" value="InterPro"/>
</dbReference>
<evidence type="ECO:0000256" key="1">
    <source>
        <dbReference type="ARBA" id="ARBA00004417"/>
    </source>
</evidence>
<dbReference type="SMART" id="SM00382">
    <property type="entry name" value="AAA"/>
    <property type="match status" value="1"/>
</dbReference>
<dbReference type="GeneID" id="56453105"/>
<evidence type="ECO:0000313" key="9">
    <source>
        <dbReference type="Proteomes" id="UP001277471"/>
    </source>
</evidence>
<reference evidence="6 9" key="2">
    <citation type="submission" date="2023-11" db="EMBL/GenBank/DDBJ databases">
        <title>MicrobeMod: A computational toolkit for identifying prokaryotic methylation and restriction-modification with nanopore sequencing.</title>
        <authorList>
            <person name="Crits-Christoph A."/>
            <person name="Kang S.C."/>
            <person name="Lee H."/>
            <person name="Ostrov N."/>
        </authorList>
    </citation>
    <scope>NUCLEOTIDE SEQUENCE [LARGE SCALE GENOMIC DNA]</scope>
    <source>
        <strain evidence="6 9">ATCC 29145</strain>
    </source>
</reference>
<dbReference type="GO" id="GO:0055085">
    <property type="term" value="P:transmembrane transport"/>
    <property type="evidence" value="ECO:0007669"/>
    <property type="project" value="UniProtKB-ARBA"/>
</dbReference>
<dbReference type="PROSITE" id="PS00211">
    <property type="entry name" value="ABC_TRANSPORTER_1"/>
    <property type="match status" value="1"/>
</dbReference>
<dbReference type="EMBL" id="JAWXYC010000003">
    <property type="protein sequence ID" value="MDX5951315.1"/>
    <property type="molecule type" value="Genomic_DNA"/>
</dbReference>
<gene>
    <name evidence="7" type="ORF">D3868_21250</name>
    <name evidence="6" type="ORF">SIM66_08925</name>
</gene>
<dbReference type="PANTHER" id="PTHR43776">
    <property type="entry name" value="TRANSPORT ATP-BINDING PROTEIN"/>
    <property type="match status" value="1"/>
</dbReference>
<organism evidence="7 8">
    <name type="scientific">Azospirillum brasilense</name>
    <dbReference type="NCBI Taxonomy" id="192"/>
    <lineage>
        <taxon>Bacteria</taxon>
        <taxon>Pseudomonadati</taxon>
        <taxon>Pseudomonadota</taxon>
        <taxon>Alphaproteobacteria</taxon>
        <taxon>Rhodospirillales</taxon>
        <taxon>Azospirillaceae</taxon>
        <taxon>Azospirillum</taxon>
    </lineage>
</organism>
<dbReference type="InterPro" id="IPR050319">
    <property type="entry name" value="ABC_transp_ATP-bind"/>
</dbReference>
<geneLocation type="plasmid" evidence="7 8">
    <name>p1</name>
</geneLocation>
<sequence length="316" mass="34537">MPHNVVDVLPVSASPLIRIRDAVLEFKIGKAWGAKRDLRVLDDISLDVNEGEIIALLGESGSGKTTLGKSMLGLHPLTSGSIKIAPPKAASPRRQNAHDLQMVFQDPLSSFNPRFTVGSSIALPLRLQLKLSEETIAERVAELLSRVGLNPGFAHRYPHEMSGGQLQRAAIARALALSPRLIVADEAVSKLDVSVRAQILNLIKSLNRSEKIAFVFITHDLGVAQFLADRVAVMYFGRIVELGPVDQVMDSPRHPYTTMLMNARKGEAPVADEAKRSAKGCNFANRCPRALGKCHDVRPEVTAFGDDHEFRCFNPV</sequence>
<evidence type="ECO:0000259" key="5">
    <source>
        <dbReference type="PROSITE" id="PS50893"/>
    </source>
</evidence>
<dbReference type="GO" id="GO:0015833">
    <property type="term" value="P:peptide transport"/>
    <property type="evidence" value="ECO:0007669"/>
    <property type="project" value="InterPro"/>
</dbReference>
<dbReference type="EMBL" id="CP032340">
    <property type="protein sequence ID" value="QCO11503.1"/>
    <property type="molecule type" value="Genomic_DNA"/>
</dbReference>
<dbReference type="Proteomes" id="UP001277471">
    <property type="component" value="Unassembled WGS sequence"/>
</dbReference>
<keyword evidence="4 7" id="KW-0067">ATP-binding</keyword>
<feature type="domain" description="ABC transporter" evidence="5">
    <location>
        <begin position="17"/>
        <end position="261"/>
    </location>
</feature>
<dbReference type="NCBIfam" id="TIGR01727">
    <property type="entry name" value="oligo_HPY"/>
    <property type="match status" value="1"/>
</dbReference>
<dbReference type="Pfam" id="PF00005">
    <property type="entry name" value="ABC_tran"/>
    <property type="match status" value="1"/>
</dbReference>
<dbReference type="Pfam" id="PF08352">
    <property type="entry name" value="oligo_HPY"/>
    <property type="match status" value="1"/>
</dbReference>
<dbReference type="AlphaFoldDB" id="A0A0P0EGK7"/>
<dbReference type="GO" id="GO:0005886">
    <property type="term" value="C:plasma membrane"/>
    <property type="evidence" value="ECO:0007669"/>
    <property type="project" value="UniProtKB-SubCell"/>
</dbReference>
<evidence type="ECO:0000313" key="7">
    <source>
        <dbReference type="EMBL" id="QCO11503.1"/>
    </source>
</evidence>
<dbReference type="KEGG" id="abf:AMK58_16165"/>
<dbReference type="GO" id="GO:0005524">
    <property type="term" value="F:ATP binding"/>
    <property type="evidence" value="ECO:0007669"/>
    <property type="project" value="UniProtKB-KW"/>
</dbReference>
<accession>A0A0P0EGK7</accession>
<evidence type="ECO:0000256" key="4">
    <source>
        <dbReference type="ARBA" id="ARBA00022840"/>
    </source>
</evidence>
<keyword evidence="9" id="KW-1185">Reference proteome</keyword>
<reference evidence="7 8" key="1">
    <citation type="submission" date="2018-09" db="EMBL/GenBank/DDBJ databases">
        <title>Whole genome based analysis of evolution and adaptive divergence in Indian and Brazilian strains of Azospirillum brasilense.</title>
        <authorList>
            <person name="Singh C."/>
            <person name="Tripathi A.K."/>
        </authorList>
    </citation>
    <scope>NUCLEOTIDE SEQUENCE [LARGE SCALE GENOMIC DNA]</scope>
    <source>
        <strain evidence="7 8">MTCC4038</strain>
        <plasmid evidence="7 8">p1</plasmid>
    </source>
</reference>
<dbReference type="InterPro" id="IPR013563">
    <property type="entry name" value="Oligopep_ABC_C"/>
</dbReference>
<evidence type="ECO:0000313" key="6">
    <source>
        <dbReference type="EMBL" id="MDX5951315.1"/>
    </source>
</evidence>
<name>A0A0P0EGK7_AZOBR</name>
<evidence type="ECO:0000256" key="2">
    <source>
        <dbReference type="ARBA" id="ARBA00022448"/>
    </source>
</evidence>
<dbReference type="SUPFAM" id="SSF52540">
    <property type="entry name" value="P-loop containing nucleoside triphosphate hydrolases"/>
    <property type="match status" value="1"/>
</dbReference>
<dbReference type="Proteomes" id="UP000298774">
    <property type="component" value="Plasmid p1"/>
</dbReference>
<dbReference type="InterPro" id="IPR003439">
    <property type="entry name" value="ABC_transporter-like_ATP-bd"/>
</dbReference>
<keyword evidence="3" id="KW-0547">Nucleotide-binding</keyword>
<dbReference type="InterPro" id="IPR017871">
    <property type="entry name" value="ABC_transporter-like_CS"/>
</dbReference>
<keyword evidence="2" id="KW-0813">Transport</keyword>
<proteinExistence type="predicted"/>
<evidence type="ECO:0000256" key="3">
    <source>
        <dbReference type="ARBA" id="ARBA00022741"/>
    </source>
</evidence>
<dbReference type="PROSITE" id="PS50893">
    <property type="entry name" value="ABC_TRANSPORTER_2"/>
    <property type="match status" value="1"/>
</dbReference>